<dbReference type="PROSITE" id="PS00018">
    <property type="entry name" value="EF_HAND_1"/>
    <property type="match status" value="1"/>
</dbReference>
<dbReference type="CDD" id="cd14253">
    <property type="entry name" value="Dockerin"/>
    <property type="match status" value="1"/>
</dbReference>
<dbReference type="InterPro" id="IPR002105">
    <property type="entry name" value="Dockerin_1_rpt"/>
</dbReference>
<dbReference type="InterPro" id="IPR018247">
    <property type="entry name" value="EF_Hand_1_Ca_BS"/>
</dbReference>
<comment type="caution">
    <text evidence="2">The sequence shown here is derived from an EMBL/GenBank/DDBJ whole genome shotgun (WGS) entry which is preliminary data.</text>
</comment>
<reference evidence="2" key="1">
    <citation type="submission" date="2021-11" db="EMBL/GenBank/DDBJ databases">
        <title>Genome sequence.</title>
        <authorList>
            <person name="Sun Q."/>
        </authorList>
    </citation>
    <scope>NUCLEOTIDE SEQUENCE</scope>
    <source>
        <strain evidence="2">JC732</strain>
    </source>
</reference>
<sequence>MRRLQGGHTLRLRRLYVRREASVESLETRAMLAADLLPEAEFGPLEESNDSLAPAPRPAYQPGSFLLEGEQVDPPPVLLHFAIVTNPTEFSDPNLGSVEQLPESMLHTHEWDRYYVEVWVEAGDQVRDLSVDVNYQTQIATPRNVMFGPAFADGHFSLDDDLGQLRDLAAHAEPPAPVEGAEPPTGLVLFARIEFGADGPRDNVRLDFASGTVGPHSLELDMIRSAGMTAEGNTLDVHAAEKPEFGLVPVIYDLNDDQSISLVDLTMMIRSLGSDASAPNGQASWYADVNKDYAVSLIDMSYMLRNIGSNYSNEKIEFPANYPEAWIPKSDEGGGSGGVGGTGGNGGDGGDGGAEDPPLRFVPIDVGGNALAPDPAMILALQALLQIEIVFPVGFDFTLLQGNVSYSDSDGDGDKETMLEIEVDDQLFETEIEIEIMTELIDTDQLWADWSGAISSYFGEVIADLKDLFLNEEE</sequence>
<name>A0A9X1MQC6_9BACT</name>
<accession>A0A9X1MQC6</accession>
<dbReference type="Pfam" id="PF00404">
    <property type="entry name" value="Dockerin_1"/>
    <property type="match status" value="1"/>
</dbReference>
<feature type="compositionally biased region" description="Gly residues" evidence="1">
    <location>
        <begin position="333"/>
        <end position="352"/>
    </location>
</feature>
<evidence type="ECO:0000313" key="2">
    <source>
        <dbReference type="EMBL" id="MCC9630082.1"/>
    </source>
</evidence>
<feature type="region of interest" description="Disordered" evidence="1">
    <location>
        <begin position="327"/>
        <end position="354"/>
    </location>
</feature>
<dbReference type="SUPFAM" id="SSF63446">
    <property type="entry name" value="Type I dockerin domain"/>
    <property type="match status" value="1"/>
</dbReference>
<dbReference type="InterPro" id="IPR036439">
    <property type="entry name" value="Dockerin_dom_sf"/>
</dbReference>
<dbReference type="RefSeq" id="WP_230269160.1">
    <property type="nucleotide sequence ID" value="NZ_JAJKFU010000002.1"/>
</dbReference>
<organism evidence="2 3">
    <name type="scientific">Blastopirellula sediminis</name>
    <dbReference type="NCBI Taxonomy" id="2894196"/>
    <lineage>
        <taxon>Bacteria</taxon>
        <taxon>Pseudomonadati</taxon>
        <taxon>Planctomycetota</taxon>
        <taxon>Planctomycetia</taxon>
        <taxon>Pirellulales</taxon>
        <taxon>Pirellulaceae</taxon>
        <taxon>Blastopirellula</taxon>
    </lineage>
</organism>
<dbReference type="AlphaFoldDB" id="A0A9X1MQC6"/>
<keyword evidence="3" id="KW-1185">Reference proteome</keyword>
<evidence type="ECO:0000313" key="3">
    <source>
        <dbReference type="Proteomes" id="UP001139103"/>
    </source>
</evidence>
<dbReference type="EMBL" id="JAJKFT010000010">
    <property type="protein sequence ID" value="MCC9630082.1"/>
    <property type="molecule type" value="Genomic_DNA"/>
</dbReference>
<dbReference type="Proteomes" id="UP001139103">
    <property type="component" value="Unassembled WGS sequence"/>
</dbReference>
<dbReference type="GO" id="GO:0000272">
    <property type="term" value="P:polysaccharide catabolic process"/>
    <property type="evidence" value="ECO:0007669"/>
    <property type="project" value="InterPro"/>
</dbReference>
<gene>
    <name evidence="2" type="ORF">LOC68_16945</name>
</gene>
<dbReference type="Gene3D" id="1.10.1330.10">
    <property type="entry name" value="Dockerin domain"/>
    <property type="match status" value="1"/>
</dbReference>
<proteinExistence type="predicted"/>
<protein>
    <submittedName>
        <fullName evidence="2">Dockerin type I domain-containing protein</fullName>
    </submittedName>
</protein>
<evidence type="ECO:0000256" key="1">
    <source>
        <dbReference type="SAM" id="MobiDB-lite"/>
    </source>
</evidence>
<dbReference type="GO" id="GO:0004553">
    <property type="term" value="F:hydrolase activity, hydrolyzing O-glycosyl compounds"/>
    <property type="evidence" value="ECO:0007669"/>
    <property type="project" value="InterPro"/>
</dbReference>